<keyword evidence="1" id="KW-0436">Ligase</keyword>
<evidence type="ECO:0000313" key="2">
    <source>
        <dbReference type="Proteomes" id="UP000249557"/>
    </source>
</evidence>
<comment type="caution">
    <text evidence="1">The sequence shown here is derived from an EMBL/GenBank/DDBJ whole genome shotgun (WGS) entry which is preliminary data.</text>
</comment>
<feature type="non-terminal residue" evidence="1">
    <location>
        <position position="1"/>
    </location>
</feature>
<proteinExistence type="predicted"/>
<dbReference type="EMBL" id="QFNK01000268">
    <property type="protein sequence ID" value="PZO82280.1"/>
    <property type="molecule type" value="Genomic_DNA"/>
</dbReference>
<reference evidence="1 2" key="1">
    <citation type="submission" date="2017-08" db="EMBL/GenBank/DDBJ databases">
        <title>Infants hospitalized years apart are colonized by the same room-sourced microbial strains.</title>
        <authorList>
            <person name="Brooks B."/>
            <person name="Olm M.R."/>
            <person name="Firek B.A."/>
            <person name="Baker R."/>
            <person name="Thomas B.C."/>
            <person name="Morowitz M.J."/>
            <person name="Banfield J.F."/>
        </authorList>
    </citation>
    <scope>NUCLEOTIDE SEQUENCE [LARGE SCALE GENOMIC DNA]</scope>
    <source>
        <strain evidence="1">S2_018_000_R2_104</strain>
    </source>
</reference>
<dbReference type="GO" id="GO:0016874">
    <property type="term" value="F:ligase activity"/>
    <property type="evidence" value="ECO:0007669"/>
    <property type="project" value="UniProtKB-KW"/>
</dbReference>
<dbReference type="AlphaFoldDB" id="A0A2W4ZIX8"/>
<accession>A0A2W4ZIX8</accession>
<organism evidence="1 2">
    <name type="scientific">Micavibrio aeruginosavorus</name>
    <dbReference type="NCBI Taxonomy" id="349221"/>
    <lineage>
        <taxon>Bacteria</taxon>
        <taxon>Pseudomonadati</taxon>
        <taxon>Bdellovibrionota</taxon>
        <taxon>Bdellovibrionia</taxon>
        <taxon>Bdellovibrionales</taxon>
        <taxon>Pseudobdellovibrionaceae</taxon>
        <taxon>Micavibrio</taxon>
    </lineage>
</organism>
<protein>
    <submittedName>
        <fullName evidence="1">UDP-N-acetylmuramate--alanine ligase</fullName>
    </submittedName>
</protein>
<evidence type="ECO:0000313" key="1">
    <source>
        <dbReference type="EMBL" id="PZO82280.1"/>
    </source>
</evidence>
<gene>
    <name evidence="1" type="ORF">DI626_10210</name>
</gene>
<dbReference type="Proteomes" id="UP000249557">
    <property type="component" value="Unassembled WGS sequence"/>
</dbReference>
<name>A0A2W4ZIX8_9BACT</name>
<sequence length="52" mass="5331">GQGAAAFLVEDRKAALEAILADKTSGDRIVVMGARDDTLSAFAAEILAKIAV</sequence>